<keyword evidence="4" id="KW-0472">Membrane</keyword>
<evidence type="ECO:0000313" key="5">
    <source>
        <dbReference type="EMBL" id="KAF8693859.1"/>
    </source>
</evidence>
<feature type="non-terminal residue" evidence="5">
    <location>
        <position position="498"/>
    </location>
</feature>
<reference evidence="5" key="1">
    <citation type="submission" date="2020-09" db="EMBL/GenBank/DDBJ databases">
        <title>Comparative genome analyses of four rice-infecting Rhizoctonia solani isolates reveal extensive enrichment of homogalacturonan modification genes.</title>
        <authorList>
            <person name="Lee D.-Y."/>
            <person name="Jeon J."/>
            <person name="Kim K.-T."/>
            <person name="Cheong K."/>
            <person name="Song H."/>
            <person name="Choi G."/>
            <person name="Ko J."/>
            <person name="Opiyo S.O."/>
            <person name="Zuo S."/>
            <person name="Madhav S."/>
            <person name="Lee Y.-H."/>
            <person name="Wang G.-L."/>
        </authorList>
    </citation>
    <scope>NUCLEOTIDE SEQUENCE</scope>
    <source>
        <strain evidence="5">AG1-IA WGL</strain>
    </source>
</reference>
<feature type="transmembrane region" description="Helical" evidence="4">
    <location>
        <begin position="42"/>
        <end position="65"/>
    </location>
</feature>
<dbReference type="Pfam" id="PF10250">
    <property type="entry name" value="O-FucT"/>
    <property type="match status" value="1"/>
</dbReference>
<keyword evidence="3" id="KW-0119">Carbohydrate metabolism</keyword>
<proteinExistence type="predicted"/>
<name>A0A8H7LNI8_9AGAM</name>
<gene>
    <name evidence="5" type="ORF">RHS03_08328</name>
</gene>
<keyword evidence="4" id="KW-1133">Transmembrane helix</keyword>
<dbReference type="InterPro" id="IPR019378">
    <property type="entry name" value="GDP-Fuc_O-FucTrfase"/>
</dbReference>
<sequence length="498" mass="56117">MTVNSVSYAPIPQDLSASGNTLAPRRITSWFGAGSRPRSRGIAIVVVTFLGLLAFIYLGNFSLFFNPQDPQWASDATSFEPIFLKEDQLPQHNLSAPYPEGKTGRYLRFSNQVWGLGWNNLLQERLLNTILAYSAERAPVFSPFEAWASRAHPPRGDTNMAGQRDVLKIPYNALLSGPTSGMPWGPNDQHPRAVSQKYWEVVCPGSERRVVNADEVMKQVGRESDGIKMLTDWAKLMRDMPERCVEIQGTQVFDFYLIGSTRILSLWETFKNHPTVRLLEDSEVVKNGVRENMSKLQKIDGAQRPYIPKTTGTIEGLLGIHIRRGDYRGDLGKDNGHCFGLGRWGATYSGWSQLPEMHDKYDSPSREGVEGGQYTPEIKEYYLKHCLPTPRQVIARIQEIQRESHTHLSHIFVANNAEDEYLADLRQELVADGWEADNIVTSKDLRLNWQATSVSNVVDMAILARAEVFIGNGWSSMTSNIVMRRLTTGQTPASTRLW</sequence>
<keyword evidence="1" id="KW-0808">Transferase</keyword>
<keyword evidence="4" id="KW-0812">Transmembrane</keyword>
<dbReference type="CDD" id="cd11296">
    <property type="entry name" value="O-FucT_like"/>
    <property type="match status" value="1"/>
</dbReference>
<comment type="caution">
    <text evidence="5">The sequence shown here is derived from an EMBL/GenBank/DDBJ whole genome shotgun (WGS) entry which is preliminary data.</text>
</comment>
<evidence type="ECO:0000256" key="3">
    <source>
        <dbReference type="ARBA" id="ARBA00023277"/>
    </source>
</evidence>
<accession>A0A8H7LNI8</accession>
<organism evidence="5 6">
    <name type="scientific">Rhizoctonia solani</name>
    <dbReference type="NCBI Taxonomy" id="456999"/>
    <lineage>
        <taxon>Eukaryota</taxon>
        <taxon>Fungi</taxon>
        <taxon>Dikarya</taxon>
        <taxon>Basidiomycota</taxon>
        <taxon>Agaricomycotina</taxon>
        <taxon>Agaricomycetes</taxon>
        <taxon>Cantharellales</taxon>
        <taxon>Ceratobasidiaceae</taxon>
        <taxon>Rhizoctonia</taxon>
    </lineage>
</organism>
<evidence type="ECO:0000256" key="4">
    <source>
        <dbReference type="SAM" id="Phobius"/>
    </source>
</evidence>
<keyword evidence="2" id="KW-0294">Fucose metabolism</keyword>
<protein>
    <submittedName>
        <fullName evidence="5">Uncharacterized protein</fullName>
    </submittedName>
</protein>
<dbReference type="OrthoDB" id="2559662at2759"/>
<dbReference type="GO" id="GO:0006004">
    <property type="term" value="P:fucose metabolic process"/>
    <property type="evidence" value="ECO:0007669"/>
    <property type="project" value="UniProtKB-KW"/>
</dbReference>
<evidence type="ECO:0000313" key="6">
    <source>
        <dbReference type="Proteomes" id="UP000602905"/>
    </source>
</evidence>
<dbReference type="EMBL" id="JACYCD010000465">
    <property type="protein sequence ID" value="KAF8693859.1"/>
    <property type="molecule type" value="Genomic_DNA"/>
</dbReference>
<dbReference type="GO" id="GO:0016740">
    <property type="term" value="F:transferase activity"/>
    <property type="evidence" value="ECO:0007669"/>
    <property type="project" value="UniProtKB-KW"/>
</dbReference>
<dbReference type="Proteomes" id="UP000602905">
    <property type="component" value="Unassembled WGS sequence"/>
</dbReference>
<evidence type="ECO:0000256" key="2">
    <source>
        <dbReference type="ARBA" id="ARBA00023253"/>
    </source>
</evidence>
<dbReference type="Gene3D" id="3.40.50.11350">
    <property type="match status" value="1"/>
</dbReference>
<evidence type="ECO:0000256" key="1">
    <source>
        <dbReference type="ARBA" id="ARBA00022679"/>
    </source>
</evidence>
<dbReference type="AlphaFoldDB" id="A0A8H7LNI8"/>